<protein>
    <submittedName>
        <fullName evidence="1">Uncharacterized protein</fullName>
    </submittedName>
</protein>
<comment type="caution">
    <text evidence="1">The sequence shown here is derived from an EMBL/GenBank/DDBJ whole genome shotgun (WGS) entry which is preliminary data.</text>
</comment>
<evidence type="ECO:0000313" key="1">
    <source>
        <dbReference type="EMBL" id="KAJ8038383.1"/>
    </source>
</evidence>
<dbReference type="AlphaFoldDB" id="A0A9Q1HAF1"/>
<dbReference type="Proteomes" id="UP001152320">
    <property type="component" value="Chromosome 7"/>
</dbReference>
<reference evidence="1" key="1">
    <citation type="submission" date="2021-10" db="EMBL/GenBank/DDBJ databases">
        <title>Tropical sea cucumber genome reveals ecological adaptation and Cuvierian tubules defense mechanism.</title>
        <authorList>
            <person name="Chen T."/>
        </authorList>
    </citation>
    <scope>NUCLEOTIDE SEQUENCE</scope>
    <source>
        <strain evidence="1">Nanhai2018</strain>
        <tissue evidence="1">Muscle</tissue>
    </source>
</reference>
<accession>A0A9Q1HAF1</accession>
<sequence length="90" mass="10626">MKWKSSEQDEGNWYQEQAGEKRVKAEECGLGTYMPLQVRLNSDHVLSPYVREIDYLLSLAPRKENAEALRKPVWIRRRPVEHFHIFLAGE</sequence>
<organism evidence="1 2">
    <name type="scientific">Holothuria leucospilota</name>
    <name type="common">Black long sea cucumber</name>
    <name type="synonym">Mertensiothuria leucospilota</name>
    <dbReference type="NCBI Taxonomy" id="206669"/>
    <lineage>
        <taxon>Eukaryota</taxon>
        <taxon>Metazoa</taxon>
        <taxon>Echinodermata</taxon>
        <taxon>Eleutherozoa</taxon>
        <taxon>Echinozoa</taxon>
        <taxon>Holothuroidea</taxon>
        <taxon>Aspidochirotacea</taxon>
        <taxon>Aspidochirotida</taxon>
        <taxon>Holothuriidae</taxon>
        <taxon>Holothuria</taxon>
    </lineage>
</organism>
<proteinExistence type="predicted"/>
<name>A0A9Q1HAF1_HOLLE</name>
<dbReference type="EMBL" id="JAIZAY010000007">
    <property type="protein sequence ID" value="KAJ8038383.1"/>
    <property type="molecule type" value="Genomic_DNA"/>
</dbReference>
<evidence type="ECO:0000313" key="2">
    <source>
        <dbReference type="Proteomes" id="UP001152320"/>
    </source>
</evidence>
<keyword evidence="2" id="KW-1185">Reference proteome</keyword>
<gene>
    <name evidence="1" type="ORF">HOLleu_15797</name>
</gene>